<dbReference type="OrthoDB" id="26423at10239"/>
<dbReference type="EMBL" id="HM004124">
    <property type="protein sequence ID" value="ADG59964.1"/>
    <property type="molecule type" value="Genomic_DNA"/>
</dbReference>
<organism evidence="1 2">
    <name type="scientific">Acinetobacter phage Acj9</name>
    <dbReference type="NCBI Taxonomy" id="760939"/>
    <lineage>
        <taxon>Viruses</taxon>
        <taxon>Duplodnaviria</taxon>
        <taxon>Heunggongvirae</taxon>
        <taxon>Uroviricota</taxon>
        <taxon>Caudoviricetes</taxon>
        <taxon>Pantevenvirales</taxon>
        <taxon>Straboviridae</taxon>
        <taxon>Twarogvirinae</taxon>
        <taxon>Acajnonavirus</taxon>
        <taxon>Acajnonavirus acj9</taxon>
    </lineage>
</organism>
<evidence type="ECO:0000313" key="2">
    <source>
        <dbReference type="Proteomes" id="UP000008731"/>
    </source>
</evidence>
<proteinExistence type="predicted"/>
<evidence type="ECO:0000313" key="1">
    <source>
        <dbReference type="EMBL" id="ADG59964.1"/>
    </source>
</evidence>
<sequence length="160" mass="18455">MDVLSTFTESKEAMAEVQRALFTLFESNDKYQIIRHSDLTFLELIPSRTEENVVSVHMFNYKDVTPRIVFDAPRTEVLACDESTITMWLDASRKIIERTNLAKLKRFAKEFPSTDHDLIACWITNHKHLVASGKRSEEDGLELVAKHVTKSYYSGENNLK</sequence>
<protein>
    <submittedName>
        <fullName evidence="1">Uncharacterized protein</fullName>
    </submittedName>
</protein>
<dbReference type="Proteomes" id="UP000008731">
    <property type="component" value="Segment"/>
</dbReference>
<name>E5EPJ8_9CAUD</name>
<gene>
    <name evidence="1" type="ORF">Acj9p064</name>
</gene>
<dbReference type="GeneID" id="9926498"/>
<dbReference type="KEGG" id="vg:9926498"/>
<accession>E5EPJ8</accession>
<dbReference type="RefSeq" id="YP_004010201.1">
    <property type="nucleotide sequence ID" value="NC_014663.1"/>
</dbReference>
<reference evidence="1 2" key="1">
    <citation type="journal article" date="2010" name="Virol. J.">
        <title>Genomes of the T4-related bacteriophages as windows on microbial genome evolution.</title>
        <authorList>
            <person name="Petrov V.M."/>
            <person name="Ratnayaka S."/>
            <person name="Nolan J.M."/>
            <person name="Miller E.S."/>
            <person name="Karam J.D."/>
        </authorList>
    </citation>
    <scope>NUCLEOTIDE SEQUENCE [LARGE SCALE GENOMIC DNA]</scope>
</reference>
<keyword evidence="2" id="KW-1185">Reference proteome</keyword>